<dbReference type="EC" id="3.1.30.1" evidence="3"/>
<dbReference type="PANTHER" id="PTHR33146">
    <property type="entry name" value="ENDONUCLEASE 4"/>
    <property type="match status" value="1"/>
</dbReference>
<dbReference type="GO" id="GO:0004521">
    <property type="term" value="F:RNA endonuclease activity"/>
    <property type="evidence" value="ECO:0007669"/>
    <property type="project" value="UniProtKB-ARBA"/>
</dbReference>
<keyword evidence="7" id="KW-0378">Hydrolase</keyword>
<keyword evidence="8" id="KW-1015">Disulfide bond</keyword>
<organism evidence="10 11">
    <name type="scientific">Buddleja alternifolia</name>
    <dbReference type="NCBI Taxonomy" id="168488"/>
    <lineage>
        <taxon>Eukaryota</taxon>
        <taxon>Viridiplantae</taxon>
        <taxon>Streptophyta</taxon>
        <taxon>Embryophyta</taxon>
        <taxon>Tracheophyta</taxon>
        <taxon>Spermatophyta</taxon>
        <taxon>Magnoliopsida</taxon>
        <taxon>eudicotyledons</taxon>
        <taxon>Gunneridae</taxon>
        <taxon>Pentapetalae</taxon>
        <taxon>asterids</taxon>
        <taxon>lamiids</taxon>
        <taxon>Lamiales</taxon>
        <taxon>Scrophulariaceae</taxon>
        <taxon>Buddlejeae</taxon>
        <taxon>Buddleja</taxon>
    </lineage>
</organism>
<evidence type="ECO:0000313" key="11">
    <source>
        <dbReference type="Proteomes" id="UP000826271"/>
    </source>
</evidence>
<dbReference type="EMBL" id="WHWC01000005">
    <property type="protein sequence ID" value="KAG8382886.1"/>
    <property type="molecule type" value="Genomic_DNA"/>
</dbReference>
<evidence type="ECO:0000256" key="1">
    <source>
        <dbReference type="ARBA" id="ARBA00000245"/>
    </source>
</evidence>
<sequence>MRFRYRWSSDLHFINTPDHLCSYNYINNVTEALLFLSHFIGDIHQPLHVGFRSDKGGNTIKVTWFNRKDVLHHVWDTDLIKREEGRFNVSNVDEFITEIQQKIKSKWVNQVNVWQACSGNKRTCPNM</sequence>
<evidence type="ECO:0000256" key="4">
    <source>
        <dbReference type="ARBA" id="ARBA00022722"/>
    </source>
</evidence>
<evidence type="ECO:0000256" key="7">
    <source>
        <dbReference type="ARBA" id="ARBA00022801"/>
    </source>
</evidence>
<name>A0AAV6XIN5_9LAMI</name>
<comment type="caution">
    <text evidence="10">The sequence shown here is derived from an EMBL/GenBank/DDBJ whole genome shotgun (WGS) entry which is preliminary data.</text>
</comment>
<keyword evidence="11" id="KW-1185">Reference proteome</keyword>
<dbReference type="SUPFAM" id="SSF48537">
    <property type="entry name" value="Phospholipase C/P1 nuclease"/>
    <property type="match status" value="1"/>
</dbReference>
<dbReference type="GO" id="GO:0046872">
    <property type="term" value="F:metal ion binding"/>
    <property type="evidence" value="ECO:0007669"/>
    <property type="project" value="UniProtKB-KW"/>
</dbReference>
<evidence type="ECO:0000256" key="6">
    <source>
        <dbReference type="ARBA" id="ARBA00022759"/>
    </source>
</evidence>
<evidence type="ECO:0000256" key="2">
    <source>
        <dbReference type="ARBA" id="ARBA00009547"/>
    </source>
</evidence>
<dbReference type="Proteomes" id="UP000826271">
    <property type="component" value="Unassembled WGS sequence"/>
</dbReference>
<proteinExistence type="inferred from homology"/>
<comment type="catalytic activity">
    <reaction evidence="1">
        <text>Endonucleolytic cleavage to 5'-phosphomononucleotide and 5'-phosphooligonucleotide end-products.</text>
        <dbReference type="EC" id="3.1.30.1"/>
    </reaction>
</comment>
<comment type="similarity">
    <text evidence="2">Belongs to the nuclease type I family.</text>
</comment>
<keyword evidence="6" id="KW-0255">Endonuclease</keyword>
<protein>
    <recommendedName>
        <fullName evidence="3">Aspergillus nuclease S1</fullName>
        <ecNumber evidence="3">3.1.30.1</ecNumber>
    </recommendedName>
</protein>
<reference evidence="10" key="1">
    <citation type="submission" date="2019-10" db="EMBL/GenBank/DDBJ databases">
        <authorList>
            <person name="Zhang R."/>
            <person name="Pan Y."/>
            <person name="Wang J."/>
            <person name="Ma R."/>
            <person name="Yu S."/>
        </authorList>
    </citation>
    <scope>NUCLEOTIDE SEQUENCE</scope>
    <source>
        <strain evidence="10">LA-IB0</strain>
        <tissue evidence="10">Leaf</tissue>
    </source>
</reference>
<dbReference type="InterPro" id="IPR003154">
    <property type="entry name" value="S1/P1nuclease"/>
</dbReference>
<keyword evidence="4" id="KW-0540">Nuclease</keyword>
<keyword evidence="5" id="KW-0479">Metal-binding</keyword>
<evidence type="ECO:0000256" key="5">
    <source>
        <dbReference type="ARBA" id="ARBA00022723"/>
    </source>
</evidence>
<keyword evidence="9" id="KW-0325">Glycoprotein</keyword>
<dbReference type="Gene3D" id="1.10.575.10">
    <property type="entry name" value="P1 Nuclease"/>
    <property type="match status" value="1"/>
</dbReference>
<evidence type="ECO:0000256" key="9">
    <source>
        <dbReference type="ARBA" id="ARBA00023180"/>
    </source>
</evidence>
<evidence type="ECO:0000256" key="8">
    <source>
        <dbReference type="ARBA" id="ARBA00023157"/>
    </source>
</evidence>
<dbReference type="InterPro" id="IPR008947">
    <property type="entry name" value="PLipase_C/P1_nuclease_dom_sf"/>
</dbReference>
<evidence type="ECO:0000313" key="10">
    <source>
        <dbReference type="EMBL" id="KAG8382886.1"/>
    </source>
</evidence>
<evidence type="ECO:0000256" key="3">
    <source>
        <dbReference type="ARBA" id="ARBA00012562"/>
    </source>
</evidence>
<dbReference type="GO" id="GO:0000014">
    <property type="term" value="F:single-stranded DNA endodeoxyribonuclease activity"/>
    <property type="evidence" value="ECO:0007669"/>
    <property type="project" value="UniProtKB-ARBA"/>
</dbReference>
<dbReference type="AlphaFoldDB" id="A0AAV6XIN5"/>
<accession>A0AAV6XIN5</accession>
<gene>
    <name evidence="10" type="ORF">BUALT_Bualt05G0125900</name>
</gene>
<dbReference type="Pfam" id="PF02265">
    <property type="entry name" value="S1-P1_nuclease"/>
    <property type="match status" value="1"/>
</dbReference>
<dbReference type="GO" id="GO:0006308">
    <property type="term" value="P:DNA catabolic process"/>
    <property type="evidence" value="ECO:0007669"/>
    <property type="project" value="InterPro"/>
</dbReference>
<dbReference type="PANTHER" id="PTHR33146:SF27">
    <property type="entry name" value="ENDONUCLEASE 2"/>
    <property type="match status" value="1"/>
</dbReference>
<dbReference type="GO" id="GO:0003676">
    <property type="term" value="F:nucleic acid binding"/>
    <property type="evidence" value="ECO:0007669"/>
    <property type="project" value="InterPro"/>
</dbReference>